<dbReference type="EMBL" id="UOFG01000051">
    <property type="protein sequence ID" value="VAW58891.1"/>
    <property type="molecule type" value="Genomic_DNA"/>
</dbReference>
<evidence type="ECO:0008006" key="3">
    <source>
        <dbReference type="Google" id="ProtNLM"/>
    </source>
</evidence>
<dbReference type="GO" id="GO:0046677">
    <property type="term" value="P:response to antibiotic"/>
    <property type="evidence" value="ECO:0007669"/>
    <property type="project" value="TreeGrafter"/>
</dbReference>
<dbReference type="Pfam" id="PF17113">
    <property type="entry name" value="AmpE"/>
    <property type="match status" value="1"/>
</dbReference>
<dbReference type="PANTHER" id="PTHR38684:SF1">
    <property type="entry name" value="PROTEIN AMPE"/>
    <property type="match status" value="1"/>
</dbReference>
<dbReference type="AlphaFoldDB" id="A0A3B0WTZ9"/>
<feature type="transmembrane region" description="Helical" evidence="1">
    <location>
        <begin position="148"/>
        <end position="168"/>
    </location>
</feature>
<reference evidence="2" key="1">
    <citation type="submission" date="2018-06" db="EMBL/GenBank/DDBJ databases">
        <authorList>
            <person name="Zhirakovskaya E."/>
        </authorList>
    </citation>
    <scope>NUCLEOTIDE SEQUENCE</scope>
</reference>
<proteinExistence type="predicted"/>
<organism evidence="2">
    <name type="scientific">hydrothermal vent metagenome</name>
    <dbReference type="NCBI Taxonomy" id="652676"/>
    <lineage>
        <taxon>unclassified sequences</taxon>
        <taxon>metagenomes</taxon>
        <taxon>ecological metagenomes</taxon>
    </lineage>
</organism>
<keyword evidence="1" id="KW-0812">Transmembrane</keyword>
<feature type="transmembrane region" description="Helical" evidence="1">
    <location>
        <begin position="265"/>
        <end position="281"/>
    </location>
</feature>
<dbReference type="GO" id="GO:0009236">
    <property type="term" value="P:cobalamin biosynthetic process"/>
    <property type="evidence" value="ECO:0007669"/>
    <property type="project" value="UniProtKB-UniPathway"/>
</dbReference>
<dbReference type="UniPathway" id="UPA00148"/>
<dbReference type="InterPro" id="IPR031347">
    <property type="entry name" value="AmpE"/>
</dbReference>
<name>A0A3B0WTZ9_9ZZZZ</name>
<evidence type="ECO:0000256" key="1">
    <source>
        <dbReference type="SAM" id="Phobius"/>
    </source>
</evidence>
<dbReference type="GO" id="GO:0005886">
    <property type="term" value="C:plasma membrane"/>
    <property type="evidence" value="ECO:0007669"/>
    <property type="project" value="TreeGrafter"/>
</dbReference>
<protein>
    <recommendedName>
        <fullName evidence="3">Adenosylcobinamide-phosphate synthase</fullName>
    </recommendedName>
</protein>
<evidence type="ECO:0000313" key="2">
    <source>
        <dbReference type="EMBL" id="VAW58891.1"/>
    </source>
</evidence>
<gene>
    <name evidence="2" type="ORF">MNBD_GAMMA11-651</name>
</gene>
<accession>A0A3B0WTZ9</accession>
<sequence length="282" mass="31520">MTLICILISIIFDRSSDMLEQRRNFDWFDQYSQWLEKNLPGLHAQNQSSILILLLPVLLLVGLLQSWIDNQIYGVLDLIFGLTIFAFCLGPHDLSRQVNRYLEARKSGDEQAARNEACAILLDETSADPDLQTVEVIRGILHSANDRFFSVIFWFALLGPLGALLYRLSSHSRYTSNNTTIAKAARQLQAILAWVPAHLAAMAYALTGNYEGARLEFSSKNKQEDLADCNYHTLITAGQGALKDCDPGGEATCIRAAQSLVQRSLIVWLAVISILTLMDWMA</sequence>
<dbReference type="InterPro" id="IPR052966">
    <property type="entry name" value="Beta-lactamase_Reg"/>
</dbReference>
<keyword evidence="1" id="KW-0472">Membrane</keyword>
<keyword evidence="1" id="KW-1133">Transmembrane helix</keyword>
<dbReference type="PANTHER" id="PTHR38684">
    <property type="entry name" value="PROTEIN AMPE"/>
    <property type="match status" value="1"/>
</dbReference>
<feature type="transmembrane region" description="Helical" evidence="1">
    <location>
        <begin position="74"/>
        <end position="92"/>
    </location>
</feature>
<feature type="transmembrane region" description="Helical" evidence="1">
    <location>
        <begin position="50"/>
        <end position="68"/>
    </location>
</feature>
<feature type="transmembrane region" description="Helical" evidence="1">
    <location>
        <begin position="188"/>
        <end position="206"/>
    </location>
</feature>